<dbReference type="Pfam" id="PF17261">
    <property type="entry name" value="DUF5327"/>
    <property type="match status" value="1"/>
</dbReference>
<comment type="caution">
    <text evidence="1">The sequence shown here is derived from an EMBL/GenBank/DDBJ whole genome shotgun (WGS) entry which is preliminary data.</text>
</comment>
<accession>A0A099W1E3</accession>
<dbReference type="RefSeq" id="WP_036086849.1">
    <property type="nucleotide sequence ID" value="NZ_CBCSHQ010000010.1"/>
</dbReference>
<keyword evidence="2" id="KW-1185">Reference proteome</keyword>
<evidence type="ECO:0000313" key="2">
    <source>
        <dbReference type="Proteomes" id="UP000029844"/>
    </source>
</evidence>
<dbReference type="EMBL" id="JNFA01000025">
    <property type="protein sequence ID" value="KGL39709.1"/>
    <property type="molecule type" value="Genomic_DNA"/>
</dbReference>
<proteinExistence type="predicted"/>
<organism evidence="1 2">
    <name type="scientific">Listeria booriae</name>
    <dbReference type="NCBI Taxonomy" id="1552123"/>
    <lineage>
        <taxon>Bacteria</taxon>
        <taxon>Bacillati</taxon>
        <taxon>Bacillota</taxon>
        <taxon>Bacilli</taxon>
        <taxon>Bacillales</taxon>
        <taxon>Listeriaceae</taxon>
        <taxon>Listeria</taxon>
    </lineage>
</organism>
<dbReference type="eggNOG" id="ENOG50343JI">
    <property type="taxonomic scope" value="Bacteria"/>
</dbReference>
<dbReference type="OrthoDB" id="2361717at2"/>
<dbReference type="Proteomes" id="UP000029844">
    <property type="component" value="Unassembled WGS sequence"/>
</dbReference>
<evidence type="ECO:0000313" key="1">
    <source>
        <dbReference type="EMBL" id="KGL39709.1"/>
    </source>
</evidence>
<dbReference type="InterPro" id="IPR035218">
    <property type="entry name" value="DUF5327"/>
</dbReference>
<protein>
    <submittedName>
        <fullName evidence="1">Uncharacterized protein</fullName>
    </submittedName>
</protein>
<gene>
    <name evidence="1" type="ORF">EP57_11620</name>
</gene>
<dbReference type="STRING" id="1552123.EP57_11620"/>
<sequence>MTVSDEALFAKMEQELQQAKIAKSEQEKQLHLHGLAVLVEVIRGAKQEIPKTFSSDLEYKAMTGELPISKPTSLESQKIETDDGANGDSLLDF</sequence>
<dbReference type="GeneID" id="58718003"/>
<dbReference type="AlphaFoldDB" id="A0A099W1E3"/>
<reference evidence="1 2" key="1">
    <citation type="submission" date="2014-05" db="EMBL/GenBank/DDBJ databases">
        <title>Novel Listeriaceae from food processing environments.</title>
        <authorList>
            <person name="den Bakker H.C."/>
        </authorList>
    </citation>
    <scope>NUCLEOTIDE SEQUENCE [LARGE SCALE GENOMIC DNA]</scope>
    <source>
        <strain evidence="1 2">FSL A5-0281</strain>
    </source>
</reference>
<name>A0A099W1E3_9LIST</name>